<protein>
    <recommendedName>
        <fullName evidence="4">DUF3887 domain-containing protein</fullName>
    </recommendedName>
</protein>
<evidence type="ECO:0008006" key="4">
    <source>
        <dbReference type="Google" id="ProtNLM"/>
    </source>
</evidence>
<evidence type="ECO:0000256" key="1">
    <source>
        <dbReference type="SAM" id="SignalP"/>
    </source>
</evidence>
<dbReference type="RefSeq" id="WP_087299866.1">
    <property type="nucleotide sequence ID" value="NZ_NFKP01000003.1"/>
</dbReference>
<accession>A0A1Y4N527</accession>
<dbReference type="EMBL" id="NFKP01000003">
    <property type="protein sequence ID" value="OUP70676.1"/>
    <property type="molecule type" value="Genomic_DNA"/>
</dbReference>
<sequence length="133" mass="15532">MRFVRYLFLSTVLMLMLSGCAISEGTLEDMCYDYAMITTQEDLDVFMQGYQTKMTTECLYDLMGETHGSNQDLSRTLTVYSTAYDRKENRYTYFCYRVSNIGFSNDVYITLTLNEDRSKVEKIDQTVMFSAPY</sequence>
<feature type="signal peptide" evidence="1">
    <location>
        <begin position="1"/>
        <end position="21"/>
    </location>
</feature>
<evidence type="ECO:0000313" key="3">
    <source>
        <dbReference type="Proteomes" id="UP000196386"/>
    </source>
</evidence>
<dbReference type="AlphaFoldDB" id="A0A1Y4N527"/>
<proteinExistence type="predicted"/>
<evidence type="ECO:0000313" key="2">
    <source>
        <dbReference type="EMBL" id="OUP70676.1"/>
    </source>
</evidence>
<feature type="chain" id="PRO_5012734638" description="DUF3887 domain-containing protein" evidence="1">
    <location>
        <begin position="22"/>
        <end position="133"/>
    </location>
</feature>
<keyword evidence="1" id="KW-0732">Signal</keyword>
<dbReference type="PROSITE" id="PS51257">
    <property type="entry name" value="PROKAR_LIPOPROTEIN"/>
    <property type="match status" value="1"/>
</dbReference>
<comment type="caution">
    <text evidence="2">The sequence shown here is derived from an EMBL/GenBank/DDBJ whole genome shotgun (WGS) entry which is preliminary data.</text>
</comment>
<gene>
    <name evidence="2" type="ORF">B5F11_04325</name>
</gene>
<organism evidence="2 3">
    <name type="scientific">Anaerotruncus colihominis</name>
    <dbReference type="NCBI Taxonomy" id="169435"/>
    <lineage>
        <taxon>Bacteria</taxon>
        <taxon>Bacillati</taxon>
        <taxon>Bacillota</taxon>
        <taxon>Clostridia</taxon>
        <taxon>Eubacteriales</taxon>
        <taxon>Oscillospiraceae</taxon>
        <taxon>Anaerotruncus</taxon>
    </lineage>
</organism>
<reference evidence="3" key="1">
    <citation type="submission" date="2017-04" db="EMBL/GenBank/DDBJ databases">
        <title>Function of individual gut microbiota members based on whole genome sequencing of pure cultures obtained from chicken caecum.</title>
        <authorList>
            <person name="Medvecky M."/>
            <person name="Cejkova D."/>
            <person name="Polansky O."/>
            <person name="Karasova D."/>
            <person name="Kubasova T."/>
            <person name="Cizek A."/>
            <person name="Rychlik I."/>
        </authorList>
    </citation>
    <scope>NUCLEOTIDE SEQUENCE [LARGE SCALE GENOMIC DNA]</scope>
    <source>
        <strain evidence="3">An175</strain>
    </source>
</reference>
<name>A0A1Y4N527_9FIRM</name>
<dbReference type="Proteomes" id="UP000196386">
    <property type="component" value="Unassembled WGS sequence"/>
</dbReference>